<feature type="region of interest" description="Disordered" evidence="1">
    <location>
        <begin position="61"/>
        <end position="89"/>
    </location>
</feature>
<protein>
    <submittedName>
        <fullName evidence="2">Unnamed protein product</fullName>
    </submittedName>
</protein>
<dbReference type="EMBL" id="BSXT01019443">
    <property type="protein sequence ID" value="GMG18425.1"/>
    <property type="molecule type" value="Genomic_DNA"/>
</dbReference>
<comment type="caution">
    <text evidence="2">The sequence shown here is derived from an EMBL/GenBank/DDBJ whole genome shotgun (WGS) entry which is preliminary data.</text>
</comment>
<sequence>MQLLQPEPGLALPLREPPQPPLTLLQLLLRPPPLSSCRWDAHIGTDSNSTYNSNLRYSHTATTATSRTNATTPTGTRASTAPPRTTTTTTNTMATTATASTAVIMSVGCTYRHRQQPPLQQQLPLLAHGYYCY</sequence>
<organism evidence="2 3">
    <name type="scientific">Phytophthora fragariaefolia</name>
    <dbReference type="NCBI Taxonomy" id="1490495"/>
    <lineage>
        <taxon>Eukaryota</taxon>
        <taxon>Sar</taxon>
        <taxon>Stramenopiles</taxon>
        <taxon>Oomycota</taxon>
        <taxon>Peronosporomycetes</taxon>
        <taxon>Peronosporales</taxon>
        <taxon>Peronosporaceae</taxon>
        <taxon>Phytophthora</taxon>
    </lineage>
</organism>
<evidence type="ECO:0000313" key="3">
    <source>
        <dbReference type="Proteomes" id="UP001165121"/>
    </source>
</evidence>
<evidence type="ECO:0000313" key="2">
    <source>
        <dbReference type="EMBL" id="GMG18425.1"/>
    </source>
</evidence>
<accession>A0A9W6YQL0</accession>
<gene>
    <name evidence="2" type="ORF">Pfra01_003068600</name>
</gene>
<evidence type="ECO:0000256" key="1">
    <source>
        <dbReference type="SAM" id="MobiDB-lite"/>
    </source>
</evidence>
<keyword evidence="3" id="KW-1185">Reference proteome</keyword>
<proteinExistence type="predicted"/>
<reference evidence="2" key="1">
    <citation type="submission" date="2023-04" db="EMBL/GenBank/DDBJ databases">
        <title>Phytophthora fragariaefolia NBRC 109709.</title>
        <authorList>
            <person name="Ichikawa N."/>
            <person name="Sato H."/>
            <person name="Tonouchi N."/>
        </authorList>
    </citation>
    <scope>NUCLEOTIDE SEQUENCE</scope>
    <source>
        <strain evidence="2">NBRC 109709</strain>
    </source>
</reference>
<dbReference type="Proteomes" id="UP001165121">
    <property type="component" value="Unassembled WGS sequence"/>
</dbReference>
<dbReference type="AlphaFoldDB" id="A0A9W6YQL0"/>
<name>A0A9W6YQL0_9STRA</name>